<dbReference type="RefSeq" id="WP_125241690.1">
    <property type="nucleotide sequence ID" value="NZ_RSED01000002.1"/>
</dbReference>
<protein>
    <submittedName>
        <fullName evidence="2">DUF3325 domain-containing protein</fullName>
    </submittedName>
</protein>
<evidence type="ECO:0000313" key="3">
    <source>
        <dbReference type="Proteomes" id="UP000269265"/>
    </source>
</evidence>
<evidence type="ECO:0000256" key="1">
    <source>
        <dbReference type="SAM" id="Phobius"/>
    </source>
</evidence>
<reference evidence="2 3" key="1">
    <citation type="submission" date="2018-12" db="EMBL/GenBank/DDBJ databases">
        <title>The whole draft genome of Aquabacterium sp. SJQ9.</title>
        <authorList>
            <person name="Sun L."/>
            <person name="Gao X."/>
            <person name="Chen W."/>
            <person name="Huang K."/>
        </authorList>
    </citation>
    <scope>NUCLEOTIDE SEQUENCE [LARGE SCALE GENOMIC DNA]</scope>
    <source>
        <strain evidence="2 3">SJQ9</strain>
    </source>
</reference>
<feature type="transmembrane region" description="Helical" evidence="1">
    <location>
        <begin position="6"/>
        <end position="29"/>
    </location>
</feature>
<keyword evidence="3" id="KW-1185">Reference proteome</keyword>
<feature type="transmembrane region" description="Helical" evidence="1">
    <location>
        <begin position="75"/>
        <end position="95"/>
    </location>
</feature>
<dbReference type="AlphaFoldDB" id="A0A426VFT7"/>
<dbReference type="OrthoDB" id="5988692at2"/>
<keyword evidence="1" id="KW-1133">Transmembrane helix</keyword>
<name>A0A426VFT7_9BURK</name>
<accession>A0A426VFT7</accession>
<sequence length="105" mass="11589">MSDDLMATWLLLGAFVAALVGMGWFALSLDSHWEQVRGRAQQPVSVIRRLRVLGSLGLAVSFGLCLKVDHASMATLVWVMMLAAAAVTVAFTLTWRPHWLRRLPA</sequence>
<dbReference type="Pfam" id="PF11804">
    <property type="entry name" value="DUF3325"/>
    <property type="match status" value="1"/>
</dbReference>
<dbReference type="InterPro" id="IPR021762">
    <property type="entry name" value="DUF3325"/>
</dbReference>
<feature type="transmembrane region" description="Helical" evidence="1">
    <location>
        <begin position="50"/>
        <end position="69"/>
    </location>
</feature>
<organism evidence="2 3">
    <name type="scientific">Aquabacterium soli</name>
    <dbReference type="NCBI Taxonomy" id="2493092"/>
    <lineage>
        <taxon>Bacteria</taxon>
        <taxon>Pseudomonadati</taxon>
        <taxon>Pseudomonadota</taxon>
        <taxon>Betaproteobacteria</taxon>
        <taxon>Burkholderiales</taxon>
        <taxon>Aquabacterium</taxon>
    </lineage>
</organism>
<dbReference type="EMBL" id="RSED01000002">
    <property type="protein sequence ID" value="RRS05783.1"/>
    <property type="molecule type" value="Genomic_DNA"/>
</dbReference>
<gene>
    <name evidence="2" type="ORF">EIP75_02640</name>
</gene>
<proteinExistence type="predicted"/>
<dbReference type="Proteomes" id="UP000269265">
    <property type="component" value="Unassembled WGS sequence"/>
</dbReference>
<comment type="caution">
    <text evidence="2">The sequence shown here is derived from an EMBL/GenBank/DDBJ whole genome shotgun (WGS) entry which is preliminary data.</text>
</comment>
<keyword evidence="1" id="KW-0472">Membrane</keyword>
<evidence type="ECO:0000313" key="2">
    <source>
        <dbReference type="EMBL" id="RRS05783.1"/>
    </source>
</evidence>
<keyword evidence="1" id="KW-0812">Transmembrane</keyword>